<reference evidence="2 3" key="1">
    <citation type="submission" date="2018-06" db="EMBL/GenBank/DDBJ databases">
        <title>Genome analysis of cellulolytic fungus Trichoderma lentiforme CFAM-422.</title>
        <authorList>
            <person name="Steindorff A.S."/>
            <person name="Formighieri E.F."/>
            <person name="Midorikawa G.E.O."/>
            <person name="Tamietti M.S."/>
            <person name="Ramos E.Z."/>
            <person name="Silva A.S."/>
            <person name="Bon E.P.S."/>
            <person name="Mendes T.D."/>
            <person name="Damaso M.C.T."/>
            <person name="Favaro L.C.L."/>
        </authorList>
    </citation>
    <scope>NUCLEOTIDE SEQUENCE [LARGE SCALE GENOMIC DNA]</scope>
    <source>
        <strain evidence="2 3">CFAM-422</strain>
    </source>
</reference>
<dbReference type="EMBL" id="QLNT01000007">
    <property type="protein sequence ID" value="KAF3072765.1"/>
    <property type="molecule type" value="Genomic_DNA"/>
</dbReference>
<gene>
    <name evidence="2" type="ORF">CFAM422_004595</name>
</gene>
<feature type="region of interest" description="Disordered" evidence="1">
    <location>
        <begin position="94"/>
        <end position="123"/>
    </location>
</feature>
<sequence length="224" mass="23583">MRYLQNSGHRRGFSKRSACVCPAVACLGDFAAVAAASRSGSTQLGGCWSRSLVEQHAISPHKRSAAAGSPHFIALPVCGGALVRDGRFTWLKQPRYPAGGTRKHGRRNSAPSPKLIQPGSAVSGSAETRLVGKLSASHSQSAYAIYTAAPTAAPYSWNLDCSQEGSQDPGIRERQMRNGRGHGGGKTKRHRRAEVSPGCAPSASSLLNAKPRPAHGPAQTLTNH</sequence>
<accession>A0A9P5CCX4</accession>
<proteinExistence type="predicted"/>
<protein>
    <submittedName>
        <fullName evidence="2">Uncharacterized protein</fullName>
    </submittedName>
</protein>
<dbReference type="AlphaFoldDB" id="A0A9P5CCX4"/>
<comment type="caution">
    <text evidence="2">The sequence shown here is derived from an EMBL/GenBank/DDBJ whole genome shotgun (WGS) entry which is preliminary data.</text>
</comment>
<name>A0A9P5CCX4_9HYPO</name>
<evidence type="ECO:0000313" key="3">
    <source>
        <dbReference type="Proteomes" id="UP000801864"/>
    </source>
</evidence>
<feature type="region of interest" description="Disordered" evidence="1">
    <location>
        <begin position="160"/>
        <end position="224"/>
    </location>
</feature>
<keyword evidence="3" id="KW-1185">Reference proteome</keyword>
<evidence type="ECO:0000256" key="1">
    <source>
        <dbReference type="SAM" id="MobiDB-lite"/>
    </source>
</evidence>
<evidence type="ECO:0000313" key="2">
    <source>
        <dbReference type="EMBL" id="KAF3072765.1"/>
    </source>
</evidence>
<feature type="compositionally biased region" description="Basic residues" evidence="1">
    <location>
        <begin position="177"/>
        <end position="192"/>
    </location>
</feature>
<dbReference type="Proteomes" id="UP000801864">
    <property type="component" value="Unassembled WGS sequence"/>
</dbReference>
<organism evidence="2 3">
    <name type="scientific">Trichoderma lentiforme</name>
    <dbReference type="NCBI Taxonomy" id="1567552"/>
    <lineage>
        <taxon>Eukaryota</taxon>
        <taxon>Fungi</taxon>
        <taxon>Dikarya</taxon>
        <taxon>Ascomycota</taxon>
        <taxon>Pezizomycotina</taxon>
        <taxon>Sordariomycetes</taxon>
        <taxon>Hypocreomycetidae</taxon>
        <taxon>Hypocreales</taxon>
        <taxon>Hypocreaceae</taxon>
        <taxon>Trichoderma</taxon>
    </lineage>
</organism>